<gene>
    <name evidence="1" type="ORF">A9200_03870</name>
</gene>
<dbReference type="RefSeq" id="WP_068484635.1">
    <property type="nucleotide sequence ID" value="NZ_CP018760.1"/>
</dbReference>
<sequence>MRNLFITILTIISFSANSQNKQEYLRNNRFDLFTAEFQFPEKDFSIIGFGAYHGSAKIEDAEITLLKSLNYSQSIKYYLPETDYSIAHYFNTYLKTGDTLLLKDLVTISGIRVPQERTIEVYNKWKRLKKLNDDLPKKNKLTIVGIDIQVNYKYVSKHILELLKESKNERPAIKEIRQMVNSDTTSYSLGNLSYAHKILKFFVKDYETNKVEYQKFIRNEIELIHIIKNLKISFDFSNEYRNRDNVMYENYLALDSIYNFRNNAQFLRMGFSHIEKSREGPNGYAYFFTRLIENKIFERNKVLTIIGYYTNSEVLWDELYDDAGNYTGYTVEGGFGIGDYEKEFFRGIQDLKDTKISDRTLFKLNNIKSPYTINEPDLIEVIMEGEKSNGDAVKEMSTLDFLDYALLLSNSKASTPIYELK</sequence>
<name>A0A1B7Z7Z5_9FLAO</name>
<reference evidence="2" key="1">
    <citation type="submission" date="2016-06" db="EMBL/GenBank/DDBJ databases">
        <authorList>
            <person name="Zhan P."/>
        </authorList>
    </citation>
    <scope>NUCLEOTIDE SEQUENCE [LARGE SCALE GENOMIC DNA]</scope>
    <source>
        <strain evidence="2">T28</strain>
    </source>
</reference>
<dbReference type="STRING" id="1836467.BTR34_18415"/>
<dbReference type="SUPFAM" id="SSF159501">
    <property type="entry name" value="EreA/ChaN-like"/>
    <property type="match status" value="1"/>
</dbReference>
<proteinExistence type="predicted"/>
<dbReference type="AlphaFoldDB" id="A0A1B7Z7Z5"/>
<protein>
    <recommendedName>
        <fullName evidence="3">Erythromycin esterase</fullName>
    </recommendedName>
</protein>
<comment type="caution">
    <text evidence="1">The sequence shown here is derived from an EMBL/GenBank/DDBJ whole genome shotgun (WGS) entry which is preliminary data.</text>
</comment>
<evidence type="ECO:0000313" key="1">
    <source>
        <dbReference type="EMBL" id="OBR38815.1"/>
    </source>
</evidence>
<dbReference type="KEGG" id="mart:BTR34_18415"/>
<accession>A0A1B7Z7Z5</accession>
<dbReference type="EMBL" id="LZFP01000012">
    <property type="protein sequence ID" value="OBR38815.1"/>
    <property type="molecule type" value="Genomic_DNA"/>
</dbReference>
<organism evidence="1 2">
    <name type="scientific">Maribacter hydrothermalis</name>
    <dbReference type="NCBI Taxonomy" id="1836467"/>
    <lineage>
        <taxon>Bacteria</taxon>
        <taxon>Pseudomonadati</taxon>
        <taxon>Bacteroidota</taxon>
        <taxon>Flavobacteriia</taxon>
        <taxon>Flavobacteriales</taxon>
        <taxon>Flavobacteriaceae</taxon>
        <taxon>Maribacter</taxon>
    </lineage>
</organism>
<dbReference type="Proteomes" id="UP000092164">
    <property type="component" value="Unassembled WGS sequence"/>
</dbReference>
<evidence type="ECO:0008006" key="3">
    <source>
        <dbReference type="Google" id="ProtNLM"/>
    </source>
</evidence>
<keyword evidence="2" id="KW-1185">Reference proteome</keyword>
<evidence type="ECO:0000313" key="2">
    <source>
        <dbReference type="Proteomes" id="UP000092164"/>
    </source>
</evidence>
<dbReference type="OrthoDB" id="1112626at2"/>